<proteinExistence type="predicted"/>
<keyword evidence="2" id="KW-1185">Reference proteome</keyword>
<gene>
    <name evidence="1" type="ORF">QE152_g5031</name>
</gene>
<protein>
    <submittedName>
        <fullName evidence="1">Uncharacterized protein</fullName>
    </submittedName>
</protein>
<accession>A0AAW1MV79</accession>
<name>A0AAW1MV79_POPJA</name>
<dbReference type="AlphaFoldDB" id="A0AAW1MV79"/>
<comment type="caution">
    <text evidence="1">The sequence shown here is derived from an EMBL/GenBank/DDBJ whole genome shotgun (WGS) entry which is preliminary data.</text>
</comment>
<dbReference type="EMBL" id="JASPKY010000028">
    <property type="protein sequence ID" value="KAK9751401.1"/>
    <property type="molecule type" value="Genomic_DNA"/>
</dbReference>
<reference evidence="1 2" key="1">
    <citation type="journal article" date="2024" name="BMC Genomics">
        <title>De novo assembly and annotation of Popillia japonica's genome with initial clues to its potential as an invasive pest.</title>
        <authorList>
            <person name="Cucini C."/>
            <person name="Boschi S."/>
            <person name="Funari R."/>
            <person name="Cardaioli E."/>
            <person name="Iannotti N."/>
            <person name="Marturano G."/>
            <person name="Paoli F."/>
            <person name="Bruttini M."/>
            <person name="Carapelli A."/>
            <person name="Frati F."/>
            <person name="Nardi F."/>
        </authorList>
    </citation>
    <scope>NUCLEOTIDE SEQUENCE [LARGE SCALE GENOMIC DNA]</scope>
    <source>
        <strain evidence="1">DMR45628</strain>
    </source>
</reference>
<sequence>MDVEIKGMSLSSSPTTDTVKKIDWFYHGCGNQRHEPFLLTHHRCSTMKEYGQYGKNKSMTPLNVTVRERPRRDYSRVKLHLR</sequence>
<organism evidence="1 2">
    <name type="scientific">Popillia japonica</name>
    <name type="common">Japanese beetle</name>
    <dbReference type="NCBI Taxonomy" id="7064"/>
    <lineage>
        <taxon>Eukaryota</taxon>
        <taxon>Metazoa</taxon>
        <taxon>Ecdysozoa</taxon>
        <taxon>Arthropoda</taxon>
        <taxon>Hexapoda</taxon>
        <taxon>Insecta</taxon>
        <taxon>Pterygota</taxon>
        <taxon>Neoptera</taxon>
        <taxon>Endopterygota</taxon>
        <taxon>Coleoptera</taxon>
        <taxon>Polyphaga</taxon>
        <taxon>Scarabaeiformia</taxon>
        <taxon>Scarabaeidae</taxon>
        <taxon>Rutelinae</taxon>
        <taxon>Popillia</taxon>
    </lineage>
</organism>
<evidence type="ECO:0000313" key="1">
    <source>
        <dbReference type="EMBL" id="KAK9751401.1"/>
    </source>
</evidence>
<dbReference type="Proteomes" id="UP001458880">
    <property type="component" value="Unassembled WGS sequence"/>
</dbReference>
<evidence type="ECO:0000313" key="2">
    <source>
        <dbReference type="Proteomes" id="UP001458880"/>
    </source>
</evidence>